<dbReference type="EMBL" id="MOMC01000025">
    <property type="protein sequence ID" value="ONH30502.1"/>
    <property type="molecule type" value="Genomic_DNA"/>
</dbReference>
<dbReference type="Pfam" id="PF04240">
    <property type="entry name" value="Caroten_synth"/>
    <property type="match status" value="1"/>
</dbReference>
<gene>
    <name evidence="3" type="ORF">BL253_13525</name>
</gene>
<accession>A0A1V2IBC4</accession>
<feature type="transmembrane region" description="Helical" evidence="2">
    <location>
        <begin position="205"/>
        <end position="229"/>
    </location>
</feature>
<dbReference type="AlphaFoldDB" id="A0A1V2IBC4"/>
<dbReference type="Proteomes" id="UP000188929">
    <property type="component" value="Unassembled WGS sequence"/>
</dbReference>
<organism evidence="3 4">
    <name type="scientific">Pseudofrankia asymbiotica</name>
    <dbReference type="NCBI Taxonomy" id="1834516"/>
    <lineage>
        <taxon>Bacteria</taxon>
        <taxon>Bacillati</taxon>
        <taxon>Actinomycetota</taxon>
        <taxon>Actinomycetes</taxon>
        <taxon>Frankiales</taxon>
        <taxon>Frankiaceae</taxon>
        <taxon>Pseudofrankia</taxon>
    </lineage>
</organism>
<feature type="transmembrane region" description="Helical" evidence="2">
    <location>
        <begin position="34"/>
        <end position="53"/>
    </location>
</feature>
<proteinExistence type="predicted"/>
<dbReference type="InterPro" id="IPR007354">
    <property type="entry name" value="CruF-like"/>
</dbReference>
<keyword evidence="2" id="KW-0812">Transmembrane</keyword>
<evidence type="ECO:0008006" key="5">
    <source>
        <dbReference type="Google" id="ProtNLM"/>
    </source>
</evidence>
<keyword evidence="2" id="KW-0472">Membrane</keyword>
<evidence type="ECO:0000256" key="2">
    <source>
        <dbReference type="SAM" id="Phobius"/>
    </source>
</evidence>
<comment type="caution">
    <text evidence="3">The sequence shown here is derived from an EMBL/GenBank/DDBJ whole genome shotgun (WGS) entry which is preliminary data.</text>
</comment>
<feature type="compositionally biased region" description="Low complexity" evidence="1">
    <location>
        <begin position="325"/>
        <end position="336"/>
    </location>
</feature>
<evidence type="ECO:0000313" key="3">
    <source>
        <dbReference type="EMBL" id="ONH30502.1"/>
    </source>
</evidence>
<sequence>MSAWVWVPRLAAVLVVAAQIPYPLLPAGGRGRHWLTAAQILAFFVASVSHAALRRGRAFTAGYLALTIGLGFTAEAVGVRTGWPFGRYTYTGRLGPAIAGVPPLILLGWAMMTYPALLLARRLTQPPAHAPRKHSPDVLAVSGILGRHGWMADPWPVDDRARGTWRRAVATAVAGGMLLAGWDLFLDPRMVAEDFWRWAPGGGPALNGIPLTNAVGWLCVGTVLVALVDRLPDPTRRPGRETSRWPAGDGVPLALLCWTYGSWVLACLVFFDQPMVALAGGVGMALPLLPRAPRAAARAVRRLAYRPTPARPDEPRIPPFDLTDASASTGPSRPSTPSRPPESPGRHR</sequence>
<feature type="transmembrane region" description="Helical" evidence="2">
    <location>
        <begin position="168"/>
        <end position="185"/>
    </location>
</feature>
<evidence type="ECO:0000256" key="1">
    <source>
        <dbReference type="SAM" id="MobiDB-lite"/>
    </source>
</evidence>
<dbReference type="PANTHER" id="PTHR39419:SF1">
    <property type="entry name" value="SLL0814 PROTEIN"/>
    <property type="match status" value="1"/>
</dbReference>
<protein>
    <recommendedName>
        <fullName evidence="5">Carotenoid biosynthesis protein</fullName>
    </recommendedName>
</protein>
<reference evidence="4" key="1">
    <citation type="submission" date="2016-10" db="EMBL/GenBank/DDBJ databases">
        <title>Frankia sp. NRRL B-16386 Genome sequencing.</title>
        <authorList>
            <person name="Ghodhbane-Gtari F."/>
            <person name="Swanson E."/>
            <person name="Gueddou A."/>
            <person name="Hezbri K."/>
            <person name="Ktari K."/>
            <person name="Nouioui I."/>
            <person name="Morris K."/>
            <person name="Simpson S."/>
            <person name="Abebe-Akele F."/>
            <person name="Thomas K."/>
            <person name="Gtari M."/>
            <person name="Tisa L.S."/>
        </authorList>
    </citation>
    <scope>NUCLEOTIDE SEQUENCE [LARGE SCALE GENOMIC DNA]</scope>
    <source>
        <strain evidence="4">NRRL B-16386</strain>
    </source>
</reference>
<feature type="transmembrane region" description="Helical" evidence="2">
    <location>
        <begin position="277"/>
        <end position="293"/>
    </location>
</feature>
<feature type="transmembrane region" description="Helical" evidence="2">
    <location>
        <begin position="250"/>
        <end position="271"/>
    </location>
</feature>
<keyword evidence="4" id="KW-1185">Reference proteome</keyword>
<name>A0A1V2IBC4_9ACTN</name>
<feature type="region of interest" description="Disordered" evidence="1">
    <location>
        <begin position="306"/>
        <end position="348"/>
    </location>
</feature>
<dbReference type="STRING" id="1834516.BL253_13525"/>
<feature type="transmembrane region" description="Helical" evidence="2">
    <location>
        <begin position="99"/>
        <end position="120"/>
    </location>
</feature>
<keyword evidence="2" id="KW-1133">Transmembrane helix</keyword>
<feature type="transmembrane region" description="Helical" evidence="2">
    <location>
        <begin position="60"/>
        <end position="79"/>
    </location>
</feature>
<feature type="compositionally biased region" description="Pro residues" evidence="1">
    <location>
        <begin position="337"/>
        <end position="348"/>
    </location>
</feature>
<dbReference type="PANTHER" id="PTHR39419">
    <property type="entry name" value="SLL0814 PROTEIN"/>
    <property type="match status" value="1"/>
</dbReference>
<evidence type="ECO:0000313" key="4">
    <source>
        <dbReference type="Proteomes" id="UP000188929"/>
    </source>
</evidence>